<dbReference type="AlphaFoldDB" id="A0A9D9GXT2"/>
<feature type="binding site" evidence="10 14">
    <location>
        <position position="67"/>
    </location>
    <ligand>
        <name>substrate</name>
    </ligand>
</feature>
<evidence type="ECO:0000313" key="15">
    <source>
        <dbReference type="EMBL" id="MBO8428227.1"/>
    </source>
</evidence>
<feature type="binding site" evidence="10 13">
    <location>
        <position position="179"/>
    </location>
    <ligand>
        <name>a divalent metal cation</name>
        <dbReference type="ChEBI" id="CHEBI:60240"/>
    </ligand>
</feature>
<feature type="active site" description="Proton acceptor" evidence="10 12">
    <location>
        <position position="36"/>
    </location>
</feature>
<dbReference type="InterPro" id="IPR026019">
    <property type="entry name" value="Ribul_P_3_epim"/>
</dbReference>
<evidence type="ECO:0000256" key="11">
    <source>
        <dbReference type="PIRNR" id="PIRNR001461"/>
    </source>
</evidence>
<protein>
    <recommendedName>
        <fullName evidence="7 10">Ribulose-phosphate 3-epimerase</fullName>
        <ecNumber evidence="7 10">5.1.3.1</ecNumber>
    </recommendedName>
</protein>
<evidence type="ECO:0000256" key="2">
    <source>
        <dbReference type="ARBA" id="ARBA00001936"/>
    </source>
</evidence>
<comment type="cofactor">
    <cofactor evidence="3">
        <name>Co(2+)</name>
        <dbReference type="ChEBI" id="CHEBI:48828"/>
    </cofactor>
</comment>
<dbReference type="InterPro" id="IPR000056">
    <property type="entry name" value="Ribul_P_3_epim-like"/>
</dbReference>
<evidence type="ECO:0000256" key="9">
    <source>
        <dbReference type="ARBA" id="ARBA00023235"/>
    </source>
</evidence>
<comment type="function">
    <text evidence="10">Catalyzes the reversible epimerization of D-ribulose 5-phosphate to D-xylulose 5-phosphate.</text>
</comment>
<reference evidence="15" key="2">
    <citation type="journal article" date="2021" name="PeerJ">
        <title>Extensive microbial diversity within the chicken gut microbiome revealed by metagenomics and culture.</title>
        <authorList>
            <person name="Gilroy R."/>
            <person name="Ravi A."/>
            <person name="Getino M."/>
            <person name="Pursley I."/>
            <person name="Horton D.L."/>
            <person name="Alikhan N.F."/>
            <person name="Baker D."/>
            <person name="Gharbi K."/>
            <person name="Hall N."/>
            <person name="Watson M."/>
            <person name="Adriaenssens E.M."/>
            <person name="Foster-Nyarko E."/>
            <person name="Jarju S."/>
            <person name="Secka A."/>
            <person name="Antonio M."/>
            <person name="Oren A."/>
            <person name="Chaudhuri R.R."/>
            <person name="La Ragione R."/>
            <person name="Hildebrand F."/>
            <person name="Pallen M.J."/>
        </authorList>
    </citation>
    <scope>NUCLEOTIDE SEQUENCE</scope>
    <source>
        <strain evidence="15">11159</strain>
    </source>
</reference>
<dbReference type="Pfam" id="PF00834">
    <property type="entry name" value="Ribul_P_3_epim"/>
    <property type="match status" value="1"/>
</dbReference>
<feature type="binding site" evidence="14">
    <location>
        <position position="181"/>
    </location>
    <ligand>
        <name>substrate</name>
    </ligand>
</feature>
<dbReference type="GO" id="GO:0005737">
    <property type="term" value="C:cytoplasm"/>
    <property type="evidence" value="ECO:0007669"/>
    <property type="project" value="UniProtKB-ARBA"/>
</dbReference>
<keyword evidence="13" id="KW-0170">Cobalt</keyword>
<feature type="binding site" evidence="10">
    <location>
        <begin position="179"/>
        <end position="181"/>
    </location>
    <ligand>
        <name>substrate</name>
    </ligand>
</feature>
<evidence type="ECO:0000313" key="16">
    <source>
        <dbReference type="Proteomes" id="UP000823613"/>
    </source>
</evidence>
<keyword evidence="8 10" id="KW-0479">Metal-binding</keyword>
<dbReference type="InterPro" id="IPR013785">
    <property type="entry name" value="Aldolase_TIM"/>
</dbReference>
<keyword evidence="9 10" id="KW-0413">Isomerase</keyword>
<dbReference type="NCBIfam" id="NF004076">
    <property type="entry name" value="PRK05581.1-4"/>
    <property type="match status" value="1"/>
</dbReference>
<evidence type="ECO:0000256" key="5">
    <source>
        <dbReference type="ARBA" id="ARBA00001954"/>
    </source>
</evidence>
<dbReference type="GO" id="GO:0004750">
    <property type="term" value="F:D-ribulose-phosphate 3-epimerase activity"/>
    <property type="evidence" value="ECO:0007669"/>
    <property type="project" value="UniProtKB-UniRule"/>
</dbReference>
<accession>A0A9D9GXT2</accession>
<keyword evidence="10 11" id="KW-0119">Carbohydrate metabolism</keyword>
<dbReference type="GO" id="GO:0019323">
    <property type="term" value="P:pentose catabolic process"/>
    <property type="evidence" value="ECO:0007669"/>
    <property type="project" value="UniProtKB-UniRule"/>
</dbReference>
<dbReference type="PROSITE" id="PS01085">
    <property type="entry name" value="RIBUL_P_3_EPIMER_1"/>
    <property type="match status" value="1"/>
</dbReference>
<comment type="pathway">
    <text evidence="10">Carbohydrate degradation.</text>
</comment>
<dbReference type="GO" id="GO:0006098">
    <property type="term" value="P:pentose-phosphate shunt"/>
    <property type="evidence" value="ECO:0007669"/>
    <property type="project" value="UniProtKB-UniRule"/>
</dbReference>
<feature type="binding site" evidence="10 14">
    <location>
        <begin position="201"/>
        <end position="202"/>
    </location>
    <ligand>
        <name>substrate</name>
    </ligand>
</feature>
<comment type="similarity">
    <text evidence="6 10 11">Belongs to the ribulose-phosphate 3-epimerase family.</text>
</comment>
<feature type="active site" description="Proton donor" evidence="10 12">
    <location>
        <position position="179"/>
    </location>
</feature>
<dbReference type="InterPro" id="IPR011060">
    <property type="entry name" value="RibuloseP-bd_barrel"/>
</dbReference>
<comment type="caution">
    <text evidence="15">The sequence shown here is derived from an EMBL/GenBank/DDBJ whole genome shotgun (WGS) entry which is preliminary data.</text>
</comment>
<dbReference type="SUPFAM" id="SSF51366">
    <property type="entry name" value="Ribulose-phoshate binding barrel"/>
    <property type="match status" value="1"/>
</dbReference>
<dbReference type="PIRSF" id="PIRSF001461">
    <property type="entry name" value="RPE"/>
    <property type="match status" value="1"/>
</dbReference>
<comment type="cofactor">
    <cofactor evidence="2">
        <name>Mn(2+)</name>
        <dbReference type="ChEBI" id="CHEBI:29035"/>
    </cofactor>
</comment>
<comment type="catalytic activity">
    <reaction evidence="1 10 11">
        <text>D-ribulose 5-phosphate = D-xylulose 5-phosphate</text>
        <dbReference type="Rhea" id="RHEA:13677"/>
        <dbReference type="ChEBI" id="CHEBI:57737"/>
        <dbReference type="ChEBI" id="CHEBI:58121"/>
        <dbReference type="EC" id="5.1.3.1"/>
    </reaction>
</comment>
<comment type="cofactor">
    <cofactor evidence="5">
        <name>Fe(2+)</name>
        <dbReference type="ChEBI" id="CHEBI:29033"/>
    </cofactor>
</comment>
<gene>
    <name evidence="10 15" type="primary">rpe</name>
    <name evidence="15" type="ORF">IAC58_06770</name>
</gene>
<dbReference type="PROSITE" id="PS01086">
    <property type="entry name" value="RIBUL_P_3_EPIMER_2"/>
    <property type="match status" value="1"/>
</dbReference>
<feature type="binding site" evidence="10 13">
    <location>
        <position position="34"/>
    </location>
    <ligand>
        <name>a divalent metal cation</name>
        <dbReference type="ChEBI" id="CHEBI:60240"/>
    </ligand>
</feature>
<evidence type="ECO:0000256" key="12">
    <source>
        <dbReference type="PIRSR" id="PIRSR001461-1"/>
    </source>
</evidence>
<evidence type="ECO:0000256" key="10">
    <source>
        <dbReference type="HAMAP-Rule" id="MF_02227"/>
    </source>
</evidence>
<sequence>MKEILIAPSILSASFTYLENELDEVFKAGAKVLHYDVMDGHFVNNISFGSHILSTINTKHNLINDVHLMVTDPNKYIESFVKAKADSITVHYESFSNEIDLINTINLIKSYGVKVGVAIKPKTKIDVLFNFIKDINLVLIMSVEPGFGGQKFITESYKKIEDLQAFRKKKNLKFLIEVDGGVNDSNSHKLINLGCDILVCGSYIFNAANKEEAIRKLKE</sequence>
<dbReference type="GO" id="GO:0046872">
    <property type="term" value="F:metal ion binding"/>
    <property type="evidence" value="ECO:0007669"/>
    <property type="project" value="UniProtKB-UniRule"/>
</dbReference>
<comment type="cofactor">
    <cofactor evidence="10 13">
        <name>a divalent metal cation</name>
        <dbReference type="ChEBI" id="CHEBI:60240"/>
    </cofactor>
    <text evidence="10 13">Binds 1 divalent metal cation per subunit.</text>
</comment>
<keyword evidence="13" id="KW-0862">Zinc</keyword>
<evidence type="ECO:0000256" key="4">
    <source>
        <dbReference type="ARBA" id="ARBA00001947"/>
    </source>
</evidence>
<evidence type="ECO:0000256" key="8">
    <source>
        <dbReference type="ARBA" id="ARBA00022723"/>
    </source>
</evidence>
<name>A0A9D9GXT2_9BACL</name>
<dbReference type="NCBIfam" id="TIGR01163">
    <property type="entry name" value="rpe"/>
    <property type="match status" value="1"/>
</dbReference>
<reference evidence="15" key="1">
    <citation type="submission" date="2020-10" db="EMBL/GenBank/DDBJ databases">
        <authorList>
            <person name="Gilroy R."/>
        </authorList>
    </citation>
    <scope>NUCLEOTIDE SEQUENCE</scope>
    <source>
        <strain evidence="15">11159</strain>
    </source>
</reference>
<organism evidence="15 16">
    <name type="scientific">Candidatus Onthovivens merdipullorum</name>
    <dbReference type="NCBI Taxonomy" id="2840889"/>
    <lineage>
        <taxon>Bacteria</taxon>
        <taxon>Bacillati</taxon>
        <taxon>Bacillota</taxon>
        <taxon>Bacilli</taxon>
        <taxon>Bacillales</taxon>
        <taxon>Candidatus Onthovivens</taxon>
    </lineage>
</organism>
<dbReference type="Proteomes" id="UP000823613">
    <property type="component" value="Unassembled WGS sequence"/>
</dbReference>
<feature type="binding site" evidence="10 14">
    <location>
        <position position="9"/>
    </location>
    <ligand>
        <name>substrate</name>
    </ligand>
</feature>
<feature type="binding site" evidence="10 13">
    <location>
        <position position="67"/>
    </location>
    <ligand>
        <name>a divalent metal cation</name>
        <dbReference type="ChEBI" id="CHEBI:60240"/>
    </ligand>
</feature>
<evidence type="ECO:0000256" key="7">
    <source>
        <dbReference type="ARBA" id="ARBA00013188"/>
    </source>
</evidence>
<evidence type="ECO:0000256" key="14">
    <source>
        <dbReference type="PIRSR" id="PIRSR001461-3"/>
    </source>
</evidence>
<feature type="binding site" evidence="10 14">
    <location>
        <begin position="146"/>
        <end position="149"/>
    </location>
    <ligand>
        <name>substrate</name>
    </ligand>
</feature>
<evidence type="ECO:0000256" key="1">
    <source>
        <dbReference type="ARBA" id="ARBA00001782"/>
    </source>
</evidence>
<keyword evidence="13" id="KW-0464">Manganese</keyword>
<dbReference type="HAMAP" id="MF_02227">
    <property type="entry name" value="RPE"/>
    <property type="match status" value="1"/>
</dbReference>
<proteinExistence type="inferred from homology"/>
<dbReference type="PANTHER" id="PTHR11749">
    <property type="entry name" value="RIBULOSE-5-PHOSPHATE-3-EPIMERASE"/>
    <property type="match status" value="1"/>
</dbReference>
<evidence type="ECO:0000256" key="3">
    <source>
        <dbReference type="ARBA" id="ARBA00001941"/>
    </source>
</evidence>
<dbReference type="EMBL" id="JADIMY010000127">
    <property type="protein sequence ID" value="MBO8428227.1"/>
    <property type="molecule type" value="Genomic_DNA"/>
</dbReference>
<evidence type="ECO:0000256" key="13">
    <source>
        <dbReference type="PIRSR" id="PIRSR001461-2"/>
    </source>
</evidence>
<dbReference type="FunFam" id="3.20.20.70:FF:000004">
    <property type="entry name" value="Ribulose-phosphate 3-epimerase"/>
    <property type="match status" value="1"/>
</dbReference>
<dbReference type="Gene3D" id="3.20.20.70">
    <property type="entry name" value="Aldolase class I"/>
    <property type="match status" value="1"/>
</dbReference>
<comment type="cofactor">
    <cofactor evidence="4">
        <name>Zn(2+)</name>
        <dbReference type="ChEBI" id="CHEBI:29105"/>
    </cofactor>
</comment>
<evidence type="ECO:0000256" key="6">
    <source>
        <dbReference type="ARBA" id="ARBA00009541"/>
    </source>
</evidence>
<feature type="binding site" evidence="10 13">
    <location>
        <position position="36"/>
    </location>
    <ligand>
        <name>a divalent metal cation</name>
        <dbReference type="ChEBI" id="CHEBI:60240"/>
    </ligand>
</feature>
<dbReference type="EC" id="5.1.3.1" evidence="7 10"/>
<dbReference type="CDD" id="cd00429">
    <property type="entry name" value="RPE"/>
    <property type="match status" value="1"/>
</dbReference>